<reference evidence="9" key="1">
    <citation type="journal article" date="2014" name="Genome Announc.">
        <title>Draft Genome Sequences of Three Alkaliphilic Bacillus Strains, Bacillus wakoensis JCM 9140T, Bacillus akibai JCM 9157T, and Bacillus hemicellulosilyticus JCM 9152T.</title>
        <authorList>
            <person name="Yuki M."/>
            <person name="Oshima K."/>
            <person name="Suda W."/>
            <person name="Oshida Y."/>
            <person name="Kitamura K."/>
            <person name="Iida T."/>
            <person name="Hattori M."/>
            <person name="Ohkuma M."/>
        </authorList>
    </citation>
    <scope>NUCLEOTIDE SEQUENCE [LARGE SCALE GENOMIC DNA]</scope>
    <source>
        <strain evidence="9">JCM 9152</strain>
    </source>
</reference>
<protein>
    <submittedName>
        <fullName evidence="9">N-acetyl-D-glucosamine ABC transport system</fullName>
    </submittedName>
</protein>
<evidence type="ECO:0000256" key="1">
    <source>
        <dbReference type="ARBA" id="ARBA00004651"/>
    </source>
</evidence>
<keyword evidence="5 7" id="KW-1133">Transmembrane helix</keyword>
<dbReference type="STRING" id="1236971.JCM9152_3299"/>
<keyword evidence="4 7" id="KW-0812">Transmembrane</keyword>
<evidence type="ECO:0000256" key="4">
    <source>
        <dbReference type="ARBA" id="ARBA00022692"/>
    </source>
</evidence>
<evidence type="ECO:0000313" key="10">
    <source>
        <dbReference type="Proteomes" id="UP000018895"/>
    </source>
</evidence>
<dbReference type="SUPFAM" id="SSF161098">
    <property type="entry name" value="MetI-like"/>
    <property type="match status" value="1"/>
</dbReference>
<name>W4QIR2_9BACI</name>
<dbReference type="PROSITE" id="PS50928">
    <property type="entry name" value="ABC_TM1"/>
    <property type="match status" value="1"/>
</dbReference>
<dbReference type="Pfam" id="PF00528">
    <property type="entry name" value="BPD_transp_1"/>
    <property type="match status" value="1"/>
</dbReference>
<gene>
    <name evidence="9" type="ORF">JCM9152_3299</name>
</gene>
<evidence type="ECO:0000256" key="3">
    <source>
        <dbReference type="ARBA" id="ARBA00022475"/>
    </source>
</evidence>
<keyword evidence="3" id="KW-1003">Cell membrane</keyword>
<dbReference type="Gene3D" id="1.10.3720.10">
    <property type="entry name" value="MetI-like"/>
    <property type="match status" value="1"/>
</dbReference>
<dbReference type="EMBL" id="BAUU01000024">
    <property type="protein sequence ID" value="GAE31807.1"/>
    <property type="molecule type" value="Genomic_DNA"/>
</dbReference>
<comment type="caution">
    <text evidence="9">The sequence shown here is derived from an EMBL/GenBank/DDBJ whole genome shotgun (WGS) entry which is preliminary data.</text>
</comment>
<keyword evidence="6 7" id="KW-0472">Membrane</keyword>
<feature type="transmembrane region" description="Helical" evidence="7">
    <location>
        <begin position="212"/>
        <end position="234"/>
    </location>
</feature>
<feature type="transmembrane region" description="Helical" evidence="7">
    <location>
        <begin position="265"/>
        <end position="286"/>
    </location>
</feature>
<evidence type="ECO:0000256" key="7">
    <source>
        <dbReference type="RuleBase" id="RU363032"/>
    </source>
</evidence>
<evidence type="ECO:0000256" key="5">
    <source>
        <dbReference type="ARBA" id="ARBA00022989"/>
    </source>
</evidence>
<dbReference type="CDD" id="cd06261">
    <property type="entry name" value="TM_PBP2"/>
    <property type="match status" value="1"/>
</dbReference>
<dbReference type="GO" id="GO:0055085">
    <property type="term" value="P:transmembrane transport"/>
    <property type="evidence" value="ECO:0007669"/>
    <property type="project" value="InterPro"/>
</dbReference>
<evidence type="ECO:0000259" key="8">
    <source>
        <dbReference type="PROSITE" id="PS50928"/>
    </source>
</evidence>
<feature type="transmembrane region" description="Helical" evidence="7">
    <location>
        <begin position="106"/>
        <end position="127"/>
    </location>
</feature>
<evidence type="ECO:0000256" key="6">
    <source>
        <dbReference type="ARBA" id="ARBA00023136"/>
    </source>
</evidence>
<keyword evidence="10" id="KW-1185">Reference proteome</keyword>
<dbReference type="InterPro" id="IPR051393">
    <property type="entry name" value="ABC_transporter_permease"/>
</dbReference>
<keyword evidence="2 7" id="KW-0813">Transport</keyword>
<dbReference type="Proteomes" id="UP000018895">
    <property type="component" value="Unassembled WGS sequence"/>
</dbReference>
<feature type="domain" description="ABC transmembrane type-1" evidence="8">
    <location>
        <begin position="69"/>
        <end position="281"/>
    </location>
</feature>
<accession>W4QIR2</accession>
<feature type="transmembrane region" description="Helical" evidence="7">
    <location>
        <begin position="73"/>
        <end position="94"/>
    </location>
</feature>
<dbReference type="PANTHER" id="PTHR30193">
    <property type="entry name" value="ABC TRANSPORTER PERMEASE PROTEIN"/>
    <property type="match status" value="1"/>
</dbReference>
<sequence length="292" mass="33176">MMSKFKSLYVPYYFLFPALLLYAIFFVFPFFFSFAISFSDWNLLNGDMSFVGLDNYKGLFGDGVFWKSIIQTLYYVFVTVPIAVLFGLVYAVLIEKAGRFRSFYRFLFFIPVVVSVAAASLSFSLIYSPQSGLLNQFLQMIGVNGVNWLANPNTALLSIMVIGIWQSFGYNVVLYISGLKQLDQSLYEAAAVDGATPWYQFWRLTLPLLSPVHLFVTVMTMIYSFQVFALVQIITMGGPNHSTNVVVFYIWQEAFRFFNTGTASAAATILFAVILILTVIQLKLLVKYVHYQ</sequence>
<feature type="transmembrane region" description="Helical" evidence="7">
    <location>
        <begin position="155"/>
        <end position="176"/>
    </location>
</feature>
<dbReference type="GO" id="GO:0005886">
    <property type="term" value="C:plasma membrane"/>
    <property type="evidence" value="ECO:0007669"/>
    <property type="project" value="UniProtKB-SubCell"/>
</dbReference>
<dbReference type="PANTHER" id="PTHR30193:SF37">
    <property type="entry name" value="INNER MEMBRANE ABC TRANSPORTER PERMEASE PROTEIN YCJO"/>
    <property type="match status" value="1"/>
</dbReference>
<evidence type="ECO:0000256" key="2">
    <source>
        <dbReference type="ARBA" id="ARBA00022448"/>
    </source>
</evidence>
<dbReference type="AlphaFoldDB" id="W4QIR2"/>
<feature type="transmembrane region" description="Helical" evidence="7">
    <location>
        <begin position="12"/>
        <end position="38"/>
    </location>
</feature>
<dbReference type="InterPro" id="IPR000515">
    <property type="entry name" value="MetI-like"/>
</dbReference>
<comment type="similarity">
    <text evidence="7">Belongs to the binding-protein-dependent transport system permease family.</text>
</comment>
<proteinExistence type="inferred from homology"/>
<dbReference type="RefSeq" id="WP_201768795.1">
    <property type="nucleotide sequence ID" value="NZ_BAUU01000024.1"/>
</dbReference>
<dbReference type="InterPro" id="IPR035906">
    <property type="entry name" value="MetI-like_sf"/>
</dbReference>
<evidence type="ECO:0000313" key="9">
    <source>
        <dbReference type="EMBL" id="GAE31807.1"/>
    </source>
</evidence>
<organism evidence="9 10">
    <name type="scientific">Halalkalibacter hemicellulosilyticusJCM 9152</name>
    <dbReference type="NCBI Taxonomy" id="1236971"/>
    <lineage>
        <taxon>Bacteria</taxon>
        <taxon>Bacillati</taxon>
        <taxon>Bacillota</taxon>
        <taxon>Bacilli</taxon>
        <taxon>Bacillales</taxon>
        <taxon>Bacillaceae</taxon>
        <taxon>Halalkalibacter</taxon>
    </lineage>
</organism>
<comment type="subcellular location">
    <subcellularLocation>
        <location evidence="1 7">Cell membrane</location>
        <topology evidence="1 7">Multi-pass membrane protein</topology>
    </subcellularLocation>
</comment>